<evidence type="ECO:0000256" key="1">
    <source>
        <dbReference type="SAM" id="MobiDB-lite"/>
    </source>
</evidence>
<reference evidence="3" key="1">
    <citation type="submission" date="2023-11" db="UniProtKB">
        <authorList>
            <consortium name="WormBaseParasite"/>
        </authorList>
    </citation>
    <scope>IDENTIFICATION</scope>
</reference>
<protein>
    <submittedName>
        <fullName evidence="3">PHD-type domain-containing protein</fullName>
    </submittedName>
</protein>
<dbReference type="PANTHER" id="PTHR15398:SF4">
    <property type="entry name" value="BROMODOMAIN-CONTAINING PROTEIN 8 ISOFORM X1"/>
    <property type="match status" value="1"/>
</dbReference>
<feature type="region of interest" description="Disordered" evidence="1">
    <location>
        <begin position="652"/>
        <end position="691"/>
    </location>
</feature>
<feature type="compositionally biased region" description="Acidic residues" evidence="1">
    <location>
        <begin position="422"/>
        <end position="435"/>
    </location>
</feature>
<feature type="region of interest" description="Disordered" evidence="1">
    <location>
        <begin position="377"/>
        <end position="455"/>
    </location>
</feature>
<feature type="compositionally biased region" description="Low complexity" evidence="1">
    <location>
        <begin position="297"/>
        <end position="307"/>
    </location>
</feature>
<feature type="compositionally biased region" description="Basic and acidic residues" evidence="1">
    <location>
        <begin position="468"/>
        <end position="477"/>
    </location>
</feature>
<dbReference type="GO" id="GO:0035267">
    <property type="term" value="C:NuA4 histone acetyltransferase complex"/>
    <property type="evidence" value="ECO:0007669"/>
    <property type="project" value="TreeGrafter"/>
</dbReference>
<feature type="compositionally biased region" description="Polar residues" evidence="1">
    <location>
        <begin position="478"/>
        <end position="487"/>
    </location>
</feature>
<feature type="region of interest" description="Disordered" evidence="1">
    <location>
        <begin position="753"/>
        <end position="773"/>
    </location>
</feature>
<sequence>MHNDPLSPVPSERLLGPGYGQGVWPLRERLALATALLDVDNQQGSWAATSRRMMCFSRPGRPSTWCSSKACAKQYALLLDSIELVKRQKMPGSDSQSSQLSLAERVVKRLSAERAEELRSRIRCGQRYYSSLKGIISDVESGMYDNQLTNLINVMNPISDFKMQSGIIDGEFVQTATPPNNDFFHQQTFAENDAISGPLTEQPNKCSNKLITENNPANNKQNLIELWKEIQEFYHIPDSTWYCAPGPINNRNFTGGYGSVTNRSRPSGVGSLNFSRLSTLLAEASSPALKPATQFRNSTNKASSCKSSSHEIGHTTAVSRAAEAAKQRYLSKTSKHKLSSVKSQPARINKSSKQDNISKQWPKKISRNNKYDYVTTASSTSKEDHVNQDITRKSQPLDCRLSHQKNHSSIYKKSESEKQELSDSETEQEDEDSTFDESSTDKQTDSPSSTPSTVAMCMSDVEDFLIRDDEKSEKTIPNDDNATNSTLDNDRPATTIPDEDGIDGYNSESEKFTLSSDAVSSLSTEAVGETDYQVEEKNSICSSPPTFVNTTNVPGIVTEVELKLYNLNQKSPVGKVFAISNESLLSDSNLDETNGDSVNETDVRTITDLHCSAASPVNIQMPVENITILESKDFMNVDSKVAHEVVNIPHVTESPNVEPSTSNLENGLNKKLGLSSNFTSKRKESSKSTSKKAPAYSILPFLIKTESNKSSQIITSDEKCDMKVKTNEKLDLNARENMISECNTDQLNAPVVGSSTPIHSNNESVQLNNSSLSSGSKNHSLRLRLSRQGSQLIVLPLSDSIDSSFQGLNTSQKEAAFDTECHDTNWYSWANQLLSNGERIISAWMSNDESMVLSPRFKNNTSPSDLKELVHELLDPIINDLNNELIKSKLQFIHRLLSILAHTVMTRASNTIRNFIAMELYNQWSEQLQTNVSEPDFSSTPYCFNSKTPPSWSIETEDNSLYTCRDPPTLTLASSSFNSLSSRKSSDTVKSTPPILLEVRSMNTPTESERQKRSHSSVEDNNDDLDI</sequence>
<name>A0AA85BEE4_9TREM</name>
<feature type="compositionally biased region" description="Low complexity" evidence="1">
    <location>
        <begin position="760"/>
        <end position="773"/>
    </location>
</feature>
<feature type="compositionally biased region" description="Basic and acidic residues" evidence="1">
    <location>
        <begin position="381"/>
        <end position="392"/>
    </location>
</feature>
<feature type="region of interest" description="Disordered" evidence="1">
    <location>
        <begin position="468"/>
        <end position="508"/>
    </location>
</feature>
<proteinExistence type="predicted"/>
<dbReference type="Proteomes" id="UP000050791">
    <property type="component" value="Unassembled WGS sequence"/>
</dbReference>
<dbReference type="PANTHER" id="PTHR15398">
    <property type="entry name" value="BROMODOMAIN-CONTAINING PROTEIN 8"/>
    <property type="match status" value="1"/>
</dbReference>
<feature type="compositionally biased region" description="Polar residues" evidence="1">
    <location>
        <begin position="349"/>
        <end position="359"/>
    </location>
</feature>
<feature type="region of interest" description="Disordered" evidence="1">
    <location>
        <begin position="331"/>
        <end position="364"/>
    </location>
</feature>
<accession>A0AA85BEE4</accession>
<feature type="region of interest" description="Disordered" evidence="1">
    <location>
        <begin position="977"/>
        <end position="1027"/>
    </location>
</feature>
<feature type="compositionally biased region" description="Basic and acidic residues" evidence="1">
    <location>
        <begin position="412"/>
        <end position="421"/>
    </location>
</feature>
<dbReference type="AlphaFoldDB" id="A0AA85BEE4"/>
<feature type="compositionally biased region" description="Low complexity" evidence="1">
    <location>
        <begin position="663"/>
        <end position="674"/>
    </location>
</feature>
<feature type="compositionally biased region" description="Polar residues" evidence="1">
    <location>
        <begin position="653"/>
        <end position="662"/>
    </location>
</feature>
<evidence type="ECO:0000313" key="3">
    <source>
        <dbReference type="WBParaSite" id="SMTH1_45080.1"/>
    </source>
</evidence>
<feature type="region of interest" description="Disordered" evidence="1">
    <location>
        <begin position="288"/>
        <end position="313"/>
    </location>
</feature>
<dbReference type="WBParaSite" id="SMTH1_45080.1">
    <property type="protein sequence ID" value="SMTH1_45080.1"/>
    <property type="gene ID" value="SMTH1_45080"/>
</dbReference>
<evidence type="ECO:0000313" key="2">
    <source>
        <dbReference type="Proteomes" id="UP000050791"/>
    </source>
</evidence>
<organism evidence="2 3">
    <name type="scientific">Schistosoma mattheei</name>
    <dbReference type="NCBI Taxonomy" id="31246"/>
    <lineage>
        <taxon>Eukaryota</taxon>
        <taxon>Metazoa</taxon>
        <taxon>Spiralia</taxon>
        <taxon>Lophotrochozoa</taxon>
        <taxon>Platyhelminthes</taxon>
        <taxon>Trematoda</taxon>
        <taxon>Digenea</taxon>
        <taxon>Strigeidida</taxon>
        <taxon>Schistosomatoidea</taxon>
        <taxon>Schistosomatidae</taxon>
        <taxon>Schistosoma</taxon>
    </lineage>
</organism>